<protein>
    <submittedName>
        <fullName evidence="2">Uncharacterized protein</fullName>
    </submittedName>
</protein>
<proteinExistence type="predicted"/>
<organism evidence="2 3">
    <name type="scientific">Dreissena polymorpha</name>
    <name type="common">Zebra mussel</name>
    <name type="synonym">Mytilus polymorpha</name>
    <dbReference type="NCBI Taxonomy" id="45954"/>
    <lineage>
        <taxon>Eukaryota</taxon>
        <taxon>Metazoa</taxon>
        <taxon>Spiralia</taxon>
        <taxon>Lophotrochozoa</taxon>
        <taxon>Mollusca</taxon>
        <taxon>Bivalvia</taxon>
        <taxon>Autobranchia</taxon>
        <taxon>Heteroconchia</taxon>
        <taxon>Euheterodonta</taxon>
        <taxon>Imparidentia</taxon>
        <taxon>Neoheterodontei</taxon>
        <taxon>Myida</taxon>
        <taxon>Dreissenoidea</taxon>
        <taxon>Dreissenidae</taxon>
        <taxon>Dreissena</taxon>
    </lineage>
</organism>
<accession>A0A9D4HA95</accession>
<dbReference type="Proteomes" id="UP000828390">
    <property type="component" value="Unassembled WGS sequence"/>
</dbReference>
<dbReference type="EMBL" id="JAIWYP010000004">
    <property type="protein sequence ID" value="KAH3831443.1"/>
    <property type="molecule type" value="Genomic_DNA"/>
</dbReference>
<evidence type="ECO:0000313" key="3">
    <source>
        <dbReference type="Proteomes" id="UP000828390"/>
    </source>
</evidence>
<reference evidence="2" key="2">
    <citation type="submission" date="2020-11" db="EMBL/GenBank/DDBJ databases">
        <authorList>
            <person name="McCartney M.A."/>
            <person name="Auch B."/>
            <person name="Kono T."/>
            <person name="Mallez S."/>
            <person name="Becker A."/>
            <person name="Gohl D.M."/>
            <person name="Silverstein K.A.T."/>
            <person name="Koren S."/>
            <person name="Bechman K.B."/>
            <person name="Herman A."/>
            <person name="Abrahante J.E."/>
            <person name="Garbe J."/>
        </authorList>
    </citation>
    <scope>NUCLEOTIDE SEQUENCE</scope>
    <source>
        <strain evidence="2">Duluth1</strain>
        <tissue evidence="2">Whole animal</tissue>
    </source>
</reference>
<dbReference type="AlphaFoldDB" id="A0A9D4HA95"/>
<keyword evidence="3" id="KW-1185">Reference proteome</keyword>
<reference evidence="2" key="1">
    <citation type="journal article" date="2019" name="bioRxiv">
        <title>The Genome of the Zebra Mussel, Dreissena polymorpha: A Resource for Invasive Species Research.</title>
        <authorList>
            <person name="McCartney M.A."/>
            <person name="Auch B."/>
            <person name="Kono T."/>
            <person name="Mallez S."/>
            <person name="Zhang Y."/>
            <person name="Obille A."/>
            <person name="Becker A."/>
            <person name="Abrahante J.E."/>
            <person name="Garbe J."/>
            <person name="Badalamenti J.P."/>
            <person name="Herman A."/>
            <person name="Mangelson H."/>
            <person name="Liachko I."/>
            <person name="Sullivan S."/>
            <person name="Sone E.D."/>
            <person name="Koren S."/>
            <person name="Silverstein K.A.T."/>
            <person name="Beckman K.B."/>
            <person name="Gohl D.M."/>
        </authorList>
    </citation>
    <scope>NUCLEOTIDE SEQUENCE</scope>
    <source>
        <strain evidence="2">Duluth1</strain>
        <tissue evidence="2">Whole animal</tissue>
    </source>
</reference>
<sequence>MASGMSNLDDMINVLKDIINKTKVKNNETTGATVTPDKKLDTKADNNNIGNNTFTSPTVSTQFVRDLNEATSESDPWNASVYYNIFNSSLDQSNHTINTQSQKYSLLLTSGTISGRQNPQNNTQTILFTNENTSQVIHTTAAVSMSTTHAYVQDNLDAVEAFYNIISRPWQRSN</sequence>
<gene>
    <name evidence="2" type="ORF">DPMN_104710</name>
</gene>
<comment type="caution">
    <text evidence="2">The sequence shown here is derived from an EMBL/GenBank/DDBJ whole genome shotgun (WGS) entry which is preliminary data.</text>
</comment>
<feature type="region of interest" description="Disordered" evidence="1">
    <location>
        <begin position="29"/>
        <end position="54"/>
    </location>
</feature>
<evidence type="ECO:0000256" key="1">
    <source>
        <dbReference type="SAM" id="MobiDB-lite"/>
    </source>
</evidence>
<name>A0A9D4HA95_DREPO</name>
<feature type="compositionally biased region" description="Polar residues" evidence="1">
    <location>
        <begin position="45"/>
        <end position="54"/>
    </location>
</feature>
<evidence type="ECO:0000313" key="2">
    <source>
        <dbReference type="EMBL" id="KAH3831443.1"/>
    </source>
</evidence>